<name>A0A927RHI0_9ACTN</name>
<accession>A0A927RHI0</accession>
<organism evidence="1 2">
    <name type="scientific">Actinopolymorpha pittospori</name>
    <dbReference type="NCBI Taxonomy" id="648752"/>
    <lineage>
        <taxon>Bacteria</taxon>
        <taxon>Bacillati</taxon>
        <taxon>Actinomycetota</taxon>
        <taxon>Actinomycetes</taxon>
        <taxon>Propionibacteriales</taxon>
        <taxon>Actinopolymorphaceae</taxon>
        <taxon>Actinopolymorpha</taxon>
    </lineage>
</organism>
<dbReference type="AlphaFoldDB" id="A0A927RHI0"/>
<protein>
    <submittedName>
        <fullName evidence="1">Uncharacterized protein</fullName>
    </submittedName>
</protein>
<gene>
    <name evidence="1" type="ORF">HEB94_000331</name>
</gene>
<proteinExistence type="predicted"/>
<evidence type="ECO:0000313" key="1">
    <source>
        <dbReference type="EMBL" id="MBE1603483.1"/>
    </source>
</evidence>
<dbReference type="EMBL" id="JADBEM010000001">
    <property type="protein sequence ID" value="MBE1603483.1"/>
    <property type="molecule type" value="Genomic_DNA"/>
</dbReference>
<evidence type="ECO:0000313" key="2">
    <source>
        <dbReference type="Proteomes" id="UP000638648"/>
    </source>
</evidence>
<keyword evidence="2" id="KW-1185">Reference proteome</keyword>
<dbReference type="Proteomes" id="UP000638648">
    <property type="component" value="Unassembled WGS sequence"/>
</dbReference>
<reference evidence="1" key="1">
    <citation type="submission" date="2020-10" db="EMBL/GenBank/DDBJ databases">
        <title>Sequencing the genomes of 1000 actinobacteria strains.</title>
        <authorList>
            <person name="Klenk H.-P."/>
        </authorList>
    </citation>
    <scope>NUCLEOTIDE SEQUENCE</scope>
    <source>
        <strain evidence="1">DSM 45354</strain>
    </source>
</reference>
<dbReference type="RefSeq" id="WP_192748288.1">
    <property type="nucleotide sequence ID" value="NZ_BAABJL010000149.1"/>
</dbReference>
<comment type="caution">
    <text evidence="1">The sequence shown here is derived from an EMBL/GenBank/DDBJ whole genome shotgun (WGS) entry which is preliminary data.</text>
</comment>
<sequence length="139" mass="15650">MTDGLDETGRRDPEPRQDLVQRSAPFLPAGSEIQQAFICQSAPHFFFFVITYLTGLTMFWNKYRCVVVTRDAIYVLDSSKLSGGASPQRLAATVPRPTRLGPVSGRWGEMNLLGERHWVHKRFHDQIAAADREIGFAQA</sequence>